<accession>A0A1M5FDF0</accession>
<feature type="transmembrane region" description="Helical" evidence="1">
    <location>
        <begin position="31"/>
        <end position="48"/>
    </location>
</feature>
<organism evidence="2 3">
    <name type="scientific">Caldanaerobius fijiensis DSM 17918</name>
    <dbReference type="NCBI Taxonomy" id="1121256"/>
    <lineage>
        <taxon>Bacteria</taxon>
        <taxon>Bacillati</taxon>
        <taxon>Bacillota</taxon>
        <taxon>Clostridia</taxon>
        <taxon>Thermoanaerobacterales</taxon>
        <taxon>Thermoanaerobacteraceae</taxon>
        <taxon>Caldanaerobius</taxon>
    </lineage>
</organism>
<dbReference type="RefSeq" id="WP_073346563.1">
    <property type="nucleotide sequence ID" value="NZ_FQVH01000061.1"/>
</dbReference>
<dbReference type="Pfam" id="PF17248">
    <property type="entry name" value="DUF5317"/>
    <property type="match status" value="1"/>
</dbReference>
<dbReference type="InterPro" id="IPR035168">
    <property type="entry name" value="DUF5317"/>
</dbReference>
<gene>
    <name evidence="2" type="ORF">SAMN02746089_02736</name>
</gene>
<evidence type="ECO:0000313" key="2">
    <source>
        <dbReference type="EMBL" id="SHF89554.1"/>
    </source>
</evidence>
<evidence type="ECO:0000313" key="3">
    <source>
        <dbReference type="Proteomes" id="UP000184088"/>
    </source>
</evidence>
<dbReference type="Proteomes" id="UP000184088">
    <property type="component" value="Unassembled WGS sequence"/>
</dbReference>
<protein>
    <recommendedName>
        <fullName evidence="4">DUF5317 domain-containing protein</fullName>
    </recommendedName>
</protein>
<evidence type="ECO:0008006" key="4">
    <source>
        <dbReference type="Google" id="ProtNLM"/>
    </source>
</evidence>
<keyword evidence="1" id="KW-1133">Transmembrane helix</keyword>
<dbReference type="EMBL" id="FQVH01000061">
    <property type="protein sequence ID" value="SHF89554.1"/>
    <property type="molecule type" value="Genomic_DNA"/>
</dbReference>
<feature type="transmembrane region" description="Helical" evidence="1">
    <location>
        <begin position="54"/>
        <end position="74"/>
    </location>
</feature>
<keyword evidence="3" id="KW-1185">Reference proteome</keyword>
<keyword evidence="1" id="KW-0472">Membrane</keyword>
<feature type="transmembrane region" description="Helical" evidence="1">
    <location>
        <begin position="81"/>
        <end position="98"/>
    </location>
</feature>
<reference evidence="2 3" key="1">
    <citation type="submission" date="2016-11" db="EMBL/GenBank/DDBJ databases">
        <authorList>
            <person name="Jaros S."/>
            <person name="Januszkiewicz K."/>
            <person name="Wedrychowicz H."/>
        </authorList>
    </citation>
    <scope>NUCLEOTIDE SEQUENCE [LARGE SCALE GENOMIC DNA]</scope>
    <source>
        <strain evidence="2 3">DSM 17918</strain>
    </source>
</reference>
<proteinExistence type="predicted"/>
<evidence type="ECO:0000256" key="1">
    <source>
        <dbReference type="SAM" id="Phobius"/>
    </source>
</evidence>
<feature type="transmembrane region" description="Helical" evidence="1">
    <location>
        <begin position="6"/>
        <end position="24"/>
    </location>
</feature>
<keyword evidence="1" id="KW-0812">Transmembrane</keyword>
<dbReference type="STRING" id="1121256.SAMN02746089_02736"/>
<feature type="transmembrane region" description="Helical" evidence="1">
    <location>
        <begin position="158"/>
        <end position="177"/>
    </location>
</feature>
<dbReference type="OrthoDB" id="37447at2"/>
<sequence length="193" mass="21735">MIFDALGLALIYGLLTRGNFYGIADIVIKKPLFFILGFGAEFGMLYLSSRFPIIMVYKAYIHLFDYIMLFIGLWYNRDNKYIRFIGIGVILNFIVIFANGGRMPVSLSALRTAGLNNLIPDLVSNRVATHQILNSGTRFKFLADVMVLPKPYPLPKTFSIGDLFIASGIFAMIANAMSKSKMKDKFKSKNLLH</sequence>
<name>A0A1M5FDF0_9THEO</name>
<dbReference type="AlphaFoldDB" id="A0A1M5FDF0"/>